<dbReference type="GO" id="GO:0005581">
    <property type="term" value="C:collagen trimer"/>
    <property type="evidence" value="ECO:0007669"/>
    <property type="project" value="UniProtKB-KW"/>
</dbReference>
<dbReference type="InterPro" id="IPR013320">
    <property type="entry name" value="ConA-like_dom_sf"/>
</dbReference>
<comment type="caution">
    <text evidence="3">The sequence shown here is derived from an EMBL/GenBank/DDBJ whole genome shotgun (WGS) entry which is preliminary data.</text>
</comment>
<accession>A0AAV3ZYX6</accession>
<reference evidence="3 4" key="1">
    <citation type="journal article" date="2021" name="Elife">
        <title>Chloroplast acquisition without the gene transfer in kleptoplastic sea slugs, Plakobranchus ocellatus.</title>
        <authorList>
            <person name="Maeda T."/>
            <person name="Takahashi S."/>
            <person name="Yoshida T."/>
            <person name="Shimamura S."/>
            <person name="Takaki Y."/>
            <person name="Nagai Y."/>
            <person name="Toyoda A."/>
            <person name="Suzuki Y."/>
            <person name="Arimoto A."/>
            <person name="Ishii H."/>
            <person name="Satoh N."/>
            <person name="Nishiyama T."/>
            <person name="Hasebe M."/>
            <person name="Maruyama T."/>
            <person name="Minagawa J."/>
            <person name="Obokata J."/>
            <person name="Shigenobu S."/>
        </authorList>
    </citation>
    <scope>NUCLEOTIDE SEQUENCE [LARGE SCALE GENOMIC DNA]</scope>
</reference>
<dbReference type="InterPro" id="IPR048287">
    <property type="entry name" value="TSPN-like_N"/>
</dbReference>
<name>A0AAV3ZYX6_9GAST</name>
<gene>
    <name evidence="3" type="ORF">PoB_002638700</name>
</gene>
<feature type="domain" description="Thrombospondin-like N-terminal" evidence="2">
    <location>
        <begin position="82"/>
        <end position="262"/>
    </location>
</feature>
<evidence type="ECO:0000313" key="3">
    <source>
        <dbReference type="EMBL" id="GFN99881.1"/>
    </source>
</evidence>
<proteinExistence type="predicted"/>
<organism evidence="3 4">
    <name type="scientific">Plakobranchus ocellatus</name>
    <dbReference type="NCBI Taxonomy" id="259542"/>
    <lineage>
        <taxon>Eukaryota</taxon>
        <taxon>Metazoa</taxon>
        <taxon>Spiralia</taxon>
        <taxon>Lophotrochozoa</taxon>
        <taxon>Mollusca</taxon>
        <taxon>Gastropoda</taxon>
        <taxon>Heterobranchia</taxon>
        <taxon>Euthyneura</taxon>
        <taxon>Panpulmonata</taxon>
        <taxon>Sacoglossa</taxon>
        <taxon>Placobranchoidea</taxon>
        <taxon>Plakobranchidae</taxon>
        <taxon>Plakobranchus</taxon>
    </lineage>
</organism>
<dbReference type="SMART" id="SM00210">
    <property type="entry name" value="TSPN"/>
    <property type="match status" value="1"/>
</dbReference>
<evidence type="ECO:0000256" key="1">
    <source>
        <dbReference type="ARBA" id="ARBA00022737"/>
    </source>
</evidence>
<dbReference type="Gene3D" id="2.60.120.200">
    <property type="match status" value="1"/>
</dbReference>
<dbReference type="SUPFAM" id="SSF49899">
    <property type="entry name" value="Concanavalin A-like lectins/glucanases"/>
    <property type="match status" value="1"/>
</dbReference>
<keyword evidence="1" id="KW-0677">Repeat</keyword>
<evidence type="ECO:0000313" key="4">
    <source>
        <dbReference type="Proteomes" id="UP000735302"/>
    </source>
</evidence>
<dbReference type="EMBL" id="BLXT01003024">
    <property type="protein sequence ID" value="GFN99881.1"/>
    <property type="molecule type" value="Genomic_DNA"/>
</dbReference>
<sequence>MPFSRNIENKISKYCYAMPDRYHNKMISVLLALDRPDTGVGLEPALQWRFVDFAFADDYTTYTPQPQPSPFPCCTDSSASKEIDLLNAIGIPKTDGGITYTTGPDGYPVFQLNRDAEVREPATIFFREPLFEDFAVVAFFNSYRQDAGYLFAVVDPSQTVIQFGLQITDGDPGSGQQKVKLYYSPNTNQNLQSQAIATFTIPSTAGRWTKLGVKVESNEISLYLNCEFHERILRTRQVSRLEIESGSQLYLGSAGKSFSDTPNFEAARPSVFRPVLISEAAGTNAYTPGSLIKLPIAAESFACYMVLFSDWTMFILDTRSVLRNSNRRFPHYLKRGSRINQVVSGWKHLALISPTSCGITILLP</sequence>
<protein>
    <submittedName>
        <fullName evidence="3">Collagen alpha-1(Xv) chain</fullName>
    </submittedName>
</protein>
<keyword evidence="4" id="KW-1185">Reference proteome</keyword>
<dbReference type="Proteomes" id="UP000735302">
    <property type="component" value="Unassembled WGS sequence"/>
</dbReference>
<dbReference type="AlphaFoldDB" id="A0AAV3ZYX6"/>
<evidence type="ECO:0000259" key="2">
    <source>
        <dbReference type="SMART" id="SM00210"/>
    </source>
</evidence>
<keyword evidence="3" id="KW-0176">Collagen</keyword>